<dbReference type="EMBL" id="JADJMS010000032">
    <property type="protein sequence ID" value="MBK7416143.1"/>
    <property type="molecule type" value="Genomic_DNA"/>
</dbReference>
<dbReference type="GO" id="GO:0006310">
    <property type="term" value="P:DNA recombination"/>
    <property type="evidence" value="ECO:0007669"/>
    <property type="project" value="UniProtKB-KW"/>
</dbReference>
<organism evidence="6 7">
    <name type="scientific">Candidatus Dechloromonas phosphorivorans</name>
    <dbReference type="NCBI Taxonomy" id="2899244"/>
    <lineage>
        <taxon>Bacteria</taxon>
        <taxon>Pseudomonadati</taxon>
        <taxon>Pseudomonadota</taxon>
        <taxon>Betaproteobacteria</taxon>
        <taxon>Rhodocyclales</taxon>
        <taxon>Azonexaceae</taxon>
        <taxon>Dechloromonas</taxon>
    </lineage>
</organism>
<reference evidence="6 7" key="1">
    <citation type="submission" date="2020-10" db="EMBL/GenBank/DDBJ databases">
        <title>Connecting structure to function with the recovery of over 1000 high-quality activated sludge metagenome-assembled genomes encoding full-length rRNA genes using long-read sequencing.</title>
        <authorList>
            <person name="Singleton C.M."/>
            <person name="Petriglieri F."/>
            <person name="Kristensen J.M."/>
            <person name="Kirkegaard R.H."/>
            <person name="Michaelsen T.Y."/>
            <person name="Andersen M.H."/>
            <person name="Karst S.M."/>
            <person name="Dueholm M.S."/>
            <person name="Nielsen P.H."/>
            <person name="Albertsen M."/>
        </authorList>
    </citation>
    <scope>NUCLEOTIDE SEQUENCE [LARGE SCALE GENOMIC DNA]</scope>
    <source>
        <strain evidence="6">EsbW_18-Q3-R4-48_BATAC.463</strain>
    </source>
</reference>
<dbReference type="InterPro" id="IPR050808">
    <property type="entry name" value="Phage_Integrase"/>
</dbReference>
<dbReference type="PANTHER" id="PTHR30629:SF2">
    <property type="entry name" value="PROPHAGE INTEGRASE INTS-RELATED"/>
    <property type="match status" value="1"/>
</dbReference>
<proteinExistence type="inferred from homology"/>
<evidence type="ECO:0000256" key="3">
    <source>
        <dbReference type="ARBA" id="ARBA00023125"/>
    </source>
</evidence>
<evidence type="ECO:0000313" key="7">
    <source>
        <dbReference type="Proteomes" id="UP000739411"/>
    </source>
</evidence>
<dbReference type="AlphaFoldDB" id="A0A935K4D7"/>
<dbReference type="Proteomes" id="UP000739411">
    <property type="component" value="Unassembled WGS sequence"/>
</dbReference>
<dbReference type="InterPro" id="IPR038488">
    <property type="entry name" value="Integrase_DNA-bd_sf"/>
</dbReference>
<keyword evidence="2" id="KW-0229">DNA integration</keyword>
<evidence type="ECO:0000259" key="5">
    <source>
        <dbReference type="PROSITE" id="PS51898"/>
    </source>
</evidence>
<dbReference type="Gene3D" id="3.30.160.390">
    <property type="entry name" value="Integrase, DNA-binding domain"/>
    <property type="match status" value="1"/>
</dbReference>
<evidence type="ECO:0000256" key="4">
    <source>
        <dbReference type="ARBA" id="ARBA00023172"/>
    </source>
</evidence>
<accession>A0A935K4D7</accession>
<dbReference type="GO" id="GO:0015074">
    <property type="term" value="P:DNA integration"/>
    <property type="evidence" value="ECO:0007669"/>
    <property type="project" value="UniProtKB-KW"/>
</dbReference>
<dbReference type="InterPro" id="IPR002104">
    <property type="entry name" value="Integrase_catalytic"/>
</dbReference>
<dbReference type="Pfam" id="PF00589">
    <property type="entry name" value="Phage_integrase"/>
    <property type="match status" value="1"/>
</dbReference>
<dbReference type="SUPFAM" id="SSF56349">
    <property type="entry name" value="DNA breaking-rejoining enzymes"/>
    <property type="match status" value="1"/>
</dbReference>
<dbReference type="Gene3D" id="1.10.443.10">
    <property type="entry name" value="Intergrase catalytic core"/>
    <property type="match status" value="1"/>
</dbReference>
<dbReference type="Pfam" id="PF13356">
    <property type="entry name" value="Arm-DNA-bind_3"/>
    <property type="match status" value="1"/>
</dbReference>
<gene>
    <name evidence="6" type="ORF">IPJ38_14575</name>
</gene>
<dbReference type="Gene3D" id="1.10.150.130">
    <property type="match status" value="1"/>
</dbReference>
<dbReference type="CDD" id="cd00801">
    <property type="entry name" value="INT_P4_C"/>
    <property type="match status" value="1"/>
</dbReference>
<feature type="domain" description="Tyr recombinase" evidence="5">
    <location>
        <begin position="207"/>
        <end position="389"/>
    </location>
</feature>
<dbReference type="InterPro" id="IPR013762">
    <property type="entry name" value="Integrase-like_cat_sf"/>
</dbReference>
<evidence type="ECO:0000313" key="6">
    <source>
        <dbReference type="EMBL" id="MBK7416143.1"/>
    </source>
</evidence>
<comment type="caution">
    <text evidence="6">The sequence shown here is derived from an EMBL/GenBank/DDBJ whole genome shotgun (WGS) entry which is preliminary data.</text>
</comment>
<dbReference type="PANTHER" id="PTHR30629">
    <property type="entry name" value="PROPHAGE INTEGRASE"/>
    <property type="match status" value="1"/>
</dbReference>
<keyword evidence="4" id="KW-0233">DNA recombination</keyword>
<evidence type="ECO:0000256" key="1">
    <source>
        <dbReference type="ARBA" id="ARBA00008857"/>
    </source>
</evidence>
<protein>
    <submittedName>
        <fullName evidence="6">Tyrosine-type recombinase/integrase</fullName>
    </submittedName>
</protein>
<evidence type="ECO:0000256" key="2">
    <source>
        <dbReference type="ARBA" id="ARBA00022908"/>
    </source>
</evidence>
<keyword evidence="3" id="KW-0238">DNA-binding</keyword>
<dbReference type="InterPro" id="IPR011010">
    <property type="entry name" value="DNA_brk_join_enz"/>
</dbReference>
<comment type="similarity">
    <text evidence="1">Belongs to the 'phage' integrase family.</text>
</comment>
<dbReference type="GO" id="GO:0003677">
    <property type="term" value="F:DNA binding"/>
    <property type="evidence" value="ECO:0007669"/>
    <property type="project" value="UniProtKB-KW"/>
</dbReference>
<dbReference type="InterPro" id="IPR010998">
    <property type="entry name" value="Integrase_recombinase_N"/>
</dbReference>
<dbReference type="Pfam" id="PF22022">
    <property type="entry name" value="Phage_int_M"/>
    <property type="match status" value="1"/>
</dbReference>
<dbReference type="PROSITE" id="PS51898">
    <property type="entry name" value="TYR_RECOMBINASE"/>
    <property type="match status" value="1"/>
</dbReference>
<name>A0A935K4D7_9RHOO</name>
<dbReference type="InterPro" id="IPR053876">
    <property type="entry name" value="Phage_int_M"/>
</dbReference>
<dbReference type="InterPro" id="IPR025166">
    <property type="entry name" value="Integrase_DNA_bind_dom"/>
</dbReference>
<sequence length="416" mass="46552">MGKLTDVELRNWIKAGLPVVKTDGDGLTFTLSAKGTAAWTLRYRYAGKAKELTLGRYPDLTLTKAREMAAEKRVDVCRGRDVAAEKQSQKEADKLAALVAKSETVKALYDDFYARQIEGQRKNPEQVGGVFALHILPAIGNKAVTEVRPLDIDKMLRPIVDRGIFRTAVKVLQLTKALFNFAMKRHIVTSNPAAPFNWQDIGGETGPRSRVLTKTEVAKFFKAIRDTPNFPPYSAAALKLLLALGVRKMELLKATWDEFDLKAGEWHLPAERTKTEAAIRIPLSPWVVSILKEQKERGHNAYVFPVLRIAPGKTTRYMGETTLNHALYMLQSDLDPFTVHDLRRTARTHLAALGVAPYIAEMCLNHKPKGIEAVYNVHDYFEERKAALGSLANLLNQCEKGNPDKIIPIKQSRKKA</sequence>